<organism evidence="1 2">
    <name type="scientific">Rotaria socialis</name>
    <dbReference type="NCBI Taxonomy" id="392032"/>
    <lineage>
        <taxon>Eukaryota</taxon>
        <taxon>Metazoa</taxon>
        <taxon>Spiralia</taxon>
        <taxon>Gnathifera</taxon>
        <taxon>Rotifera</taxon>
        <taxon>Eurotatoria</taxon>
        <taxon>Bdelloidea</taxon>
        <taxon>Philodinida</taxon>
        <taxon>Philodinidae</taxon>
        <taxon>Rotaria</taxon>
    </lineage>
</organism>
<accession>A0A821IZC9</accession>
<evidence type="ECO:0000313" key="1">
    <source>
        <dbReference type="EMBL" id="CAF4710226.1"/>
    </source>
</evidence>
<dbReference type="Proteomes" id="UP000663873">
    <property type="component" value="Unassembled WGS sequence"/>
</dbReference>
<gene>
    <name evidence="1" type="ORF">UJA718_LOCUS36700</name>
</gene>
<reference evidence="1" key="1">
    <citation type="submission" date="2021-02" db="EMBL/GenBank/DDBJ databases">
        <authorList>
            <person name="Nowell W R."/>
        </authorList>
    </citation>
    <scope>NUCLEOTIDE SEQUENCE</scope>
</reference>
<dbReference type="EMBL" id="CAJOBP010035634">
    <property type="protein sequence ID" value="CAF4710226.1"/>
    <property type="molecule type" value="Genomic_DNA"/>
</dbReference>
<keyword evidence="2" id="KW-1185">Reference proteome</keyword>
<proteinExistence type="predicted"/>
<comment type="caution">
    <text evidence="1">The sequence shown here is derived from an EMBL/GenBank/DDBJ whole genome shotgun (WGS) entry which is preliminary data.</text>
</comment>
<protein>
    <submittedName>
        <fullName evidence="1">Uncharacterized protein</fullName>
    </submittedName>
</protein>
<sequence>MLVSTDLSTGIDQVIERIHVDDELFEAKKTLIIGIQAPSEILSSTNNIDKEVSPSIQHQTEKSFDIVSNKSIDTIDVPLCRAHSTDKTMDTIIITTEEVLPIDSSKCCPMSNIQIDSVSIRQDTLTCEQTSATYRTVMNDKLSSDLLESLSVPAQLDLLPLATMPDQTTNIDEQRIPDRTVQHVLSASLEPRKLIHIEGSSEIIPIVLSSSSSLDNSSNISLSNDCNECLDIKSEILDEITKVDVSIITSLEKPSITLAAAEKLQHDAAIELKDDDD</sequence>
<dbReference type="AlphaFoldDB" id="A0A821IZC9"/>
<feature type="non-terminal residue" evidence="1">
    <location>
        <position position="1"/>
    </location>
</feature>
<evidence type="ECO:0000313" key="2">
    <source>
        <dbReference type="Proteomes" id="UP000663873"/>
    </source>
</evidence>
<name>A0A821IZC9_9BILA</name>